<dbReference type="Proteomes" id="UP000037696">
    <property type="component" value="Unassembled WGS sequence"/>
</dbReference>
<feature type="non-terminal residue" evidence="1">
    <location>
        <position position="27"/>
    </location>
</feature>
<accession>A0A0M8P1Y1</accession>
<proteinExistence type="predicted"/>
<comment type="caution">
    <text evidence="1">The sequence shown here is derived from an EMBL/GenBank/DDBJ whole genome shotgun (WGS) entry which is preliminary data.</text>
</comment>
<dbReference type="AlphaFoldDB" id="A0A0M8P1Y1"/>
<evidence type="ECO:0000313" key="1">
    <source>
        <dbReference type="EMBL" id="KOS38760.1"/>
    </source>
</evidence>
<evidence type="ECO:0000313" key="2">
    <source>
        <dbReference type="Proteomes" id="UP000037696"/>
    </source>
</evidence>
<organism evidence="1 2">
    <name type="scientific">Penicillium nordicum</name>
    <dbReference type="NCBI Taxonomy" id="229535"/>
    <lineage>
        <taxon>Eukaryota</taxon>
        <taxon>Fungi</taxon>
        <taxon>Dikarya</taxon>
        <taxon>Ascomycota</taxon>
        <taxon>Pezizomycotina</taxon>
        <taxon>Eurotiomycetes</taxon>
        <taxon>Eurotiomycetidae</taxon>
        <taxon>Eurotiales</taxon>
        <taxon>Aspergillaceae</taxon>
        <taxon>Penicillium</taxon>
    </lineage>
</organism>
<dbReference type="EMBL" id="LHQQ01000236">
    <property type="protein sequence ID" value="KOS38760.1"/>
    <property type="molecule type" value="Genomic_DNA"/>
</dbReference>
<keyword evidence="2" id="KW-1185">Reference proteome</keyword>
<name>A0A0M8P1Y1_9EURO</name>
<reference evidence="1 2" key="1">
    <citation type="submission" date="2015-08" db="EMBL/GenBank/DDBJ databases">
        <title>Genome sequencing of Penicillium nordicum.</title>
        <authorList>
            <person name="Nguyen H.D."/>
            <person name="Seifert K.A."/>
        </authorList>
    </citation>
    <scope>NUCLEOTIDE SEQUENCE [LARGE SCALE GENOMIC DNA]</scope>
    <source>
        <strain evidence="1 2">DAOMC 185683</strain>
    </source>
</reference>
<gene>
    <name evidence="1" type="ORF">ACN38_g10407</name>
</gene>
<sequence>MVEKKSVILTGYLSTFCIGKSYKRYIK</sequence>
<protein>
    <submittedName>
        <fullName evidence="1">Uncharacterized protein</fullName>
    </submittedName>
</protein>